<keyword evidence="2" id="KW-1185">Reference proteome</keyword>
<organism evidence="1 2">
    <name type="scientific">Cordyceps militaris (strain CM01)</name>
    <name type="common">Caterpillar fungus</name>
    <dbReference type="NCBI Taxonomy" id="983644"/>
    <lineage>
        <taxon>Eukaryota</taxon>
        <taxon>Fungi</taxon>
        <taxon>Dikarya</taxon>
        <taxon>Ascomycota</taxon>
        <taxon>Pezizomycotina</taxon>
        <taxon>Sordariomycetes</taxon>
        <taxon>Hypocreomycetidae</taxon>
        <taxon>Hypocreales</taxon>
        <taxon>Cordycipitaceae</taxon>
        <taxon>Cordyceps</taxon>
    </lineage>
</organism>
<dbReference type="Proteomes" id="UP000001610">
    <property type="component" value="Unassembled WGS sequence"/>
</dbReference>
<proteinExistence type="predicted"/>
<dbReference type="GeneID" id="18165640"/>
<dbReference type="InParanoid" id="G3JBX1"/>
<dbReference type="VEuPathDB" id="FungiDB:CCM_03614"/>
<protein>
    <submittedName>
        <fullName evidence="1">Uncharacterized protein</fullName>
    </submittedName>
</protein>
<dbReference type="EMBL" id="JH126400">
    <property type="protein sequence ID" value="EGX95342.1"/>
    <property type="molecule type" value="Genomic_DNA"/>
</dbReference>
<reference evidence="1 2" key="1">
    <citation type="journal article" date="2011" name="Genome Biol.">
        <title>Genome sequence of the insect pathogenic fungus Cordyceps militaris, a valued traditional Chinese medicine.</title>
        <authorList>
            <person name="Zheng P."/>
            <person name="Xia Y."/>
            <person name="Xiao G."/>
            <person name="Xiong C."/>
            <person name="Hu X."/>
            <person name="Zhang S."/>
            <person name="Zheng H."/>
            <person name="Huang Y."/>
            <person name="Zhou Y."/>
            <person name="Wang S."/>
            <person name="Zhao G.P."/>
            <person name="Liu X."/>
            <person name="St Leger R.J."/>
            <person name="Wang C."/>
        </authorList>
    </citation>
    <scope>NUCLEOTIDE SEQUENCE [LARGE SCALE GENOMIC DNA]</scope>
    <source>
        <strain evidence="1 2">CM01</strain>
    </source>
</reference>
<dbReference type="KEGG" id="cmt:CCM_03614"/>
<accession>G3JBX1</accession>
<sequence>MSPPPNPNGSCVFRSWLKDMAHHICNLPGALHPVSHPPRMPLAFPCRADFMTGGLVPVREATWPPTYQRHAPTAGQLGLREALRSKVPEFSQSPPTRRTMQVEASWAHGADRFILSLGSVLRGPSAAAAHSTFYNA</sequence>
<name>G3JBX1_CORMM</name>
<dbReference type="HOGENOM" id="CLU_1875337_0_0_1"/>
<dbReference type="RefSeq" id="XP_006668828.1">
    <property type="nucleotide sequence ID" value="XM_006668765.1"/>
</dbReference>
<evidence type="ECO:0000313" key="1">
    <source>
        <dbReference type="EMBL" id="EGX95342.1"/>
    </source>
</evidence>
<gene>
    <name evidence="1" type="ORF">CCM_03614</name>
</gene>
<dbReference type="AlphaFoldDB" id="G3JBX1"/>
<evidence type="ECO:0000313" key="2">
    <source>
        <dbReference type="Proteomes" id="UP000001610"/>
    </source>
</evidence>